<comment type="similarity">
    <text evidence="2">Belongs to the TMEM14 family.</text>
</comment>
<evidence type="ECO:0000256" key="3">
    <source>
        <dbReference type="ARBA" id="ARBA00022692"/>
    </source>
</evidence>
<gene>
    <name evidence="7" type="ORF">BOH78_2677</name>
</gene>
<name>A0A1V2LMG7_PICKU</name>
<comment type="caution">
    <text evidence="7">The sequence shown here is derived from an EMBL/GenBank/DDBJ whole genome shotgun (WGS) entry which is preliminary data.</text>
</comment>
<dbReference type="InterPro" id="IPR044890">
    <property type="entry name" value="TMEM14_sf"/>
</dbReference>
<evidence type="ECO:0000256" key="2">
    <source>
        <dbReference type="ARBA" id="ARBA00007590"/>
    </source>
</evidence>
<feature type="transmembrane region" description="Helical" evidence="6">
    <location>
        <begin position="29"/>
        <end position="46"/>
    </location>
</feature>
<dbReference type="InterPro" id="IPR005349">
    <property type="entry name" value="TMEM14"/>
</dbReference>
<protein>
    <submittedName>
        <fullName evidence="7">Transmembrane protein 14</fullName>
    </submittedName>
</protein>
<comment type="subcellular location">
    <subcellularLocation>
        <location evidence="1">Membrane</location>
    </subcellularLocation>
</comment>
<evidence type="ECO:0000256" key="4">
    <source>
        <dbReference type="ARBA" id="ARBA00022989"/>
    </source>
</evidence>
<dbReference type="AlphaFoldDB" id="A0A1V2LMG7"/>
<dbReference type="Pfam" id="PF03647">
    <property type="entry name" value="Tmemb_14"/>
    <property type="match status" value="1"/>
</dbReference>
<dbReference type="GO" id="GO:0016020">
    <property type="term" value="C:membrane"/>
    <property type="evidence" value="ECO:0007669"/>
    <property type="project" value="UniProtKB-SubCell"/>
</dbReference>
<feature type="transmembrane region" description="Helical" evidence="6">
    <location>
        <begin position="80"/>
        <end position="101"/>
    </location>
</feature>
<evidence type="ECO:0000256" key="5">
    <source>
        <dbReference type="ARBA" id="ARBA00023136"/>
    </source>
</evidence>
<keyword evidence="4 6" id="KW-1133">Transmembrane helix</keyword>
<dbReference type="Gene3D" id="1.10.10.1740">
    <property type="entry name" value="Transmembrane protein 14-like"/>
    <property type="match status" value="1"/>
</dbReference>
<dbReference type="Proteomes" id="UP000189274">
    <property type="component" value="Unassembled WGS sequence"/>
</dbReference>
<sequence>MSLPSYALSALSLTGALVAYTRKNSVPSLLAGSFVSFVFFYGGQLLRRGNSNGLVVSFIGAVILLSAGFVRARATEFEKTVPLVLTGLGLLSTGFFGAKLAGLL</sequence>
<evidence type="ECO:0000313" key="8">
    <source>
        <dbReference type="Proteomes" id="UP000189274"/>
    </source>
</evidence>
<keyword evidence="3 6" id="KW-0812">Transmembrane</keyword>
<evidence type="ECO:0000313" key="7">
    <source>
        <dbReference type="EMBL" id="ONH74067.1"/>
    </source>
</evidence>
<evidence type="ECO:0000256" key="1">
    <source>
        <dbReference type="ARBA" id="ARBA00004370"/>
    </source>
</evidence>
<evidence type="ECO:0000256" key="6">
    <source>
        <dbReference type="SAM" id="Phobius"/>
    </source>
</evidence>
<organism evidence="7 8">
    <name type="scientific">Pichia kudriavzevii</name>
    <name type="common">Yeast</name>
    <name type="synonym">Issatchenkia orientalis</name>
    <dbReference type="NCBI Taxonomy" id="4909"/>
    <lineage>
        <taxon>Eukaryota</taxon>
        <taxon>Fungi</taxon>
        <taxon>Dikarya</taxon>
        <taxon>Ascomycota</taxon>
        <taxon>Saccharomycotina</taxon>
        <taxon>Pichiomycetes</taxon>
        <taxon>Pichiales</taxon>
        <taxon>Pichiaceae</taxon>
        <taxon>Pichia</taxon>
    </lineage>
</organism>
<dbReference type="VEuPathDB" id="FungiDB:C5L36_0B05950"/>
<dbReference type="EMBL" id="MQVM01000011">
    <property type="protein sequence ID" value="ONH74067.1"/>
    <property type="molecule type" value="Genomic_DNA"/>
</dbReference>
<accession>A0A1V2LMG7</accession>
<reference evidence="8" key="1">
    <citation type="journal article" date="2017" name="Genome Announc.">
        <title>Genome sequences of Cyberlindnera fabianii 65, Pichia kudriavzevii 129, and Saccharomyces cerevisiae 131 isolated from fermented masau fruits in Zimbabwe.</title>
        <authorList>
            <person name="van Rijswijck I.M.H."/>
            <person name="Derks M.F.L."/>
            <person name="Abee T."/>
            <person name="de Ridder D."/>
            <person name="Smid E.J."/>
        </authorList>
    </citation>
    <scope>NUCLEOTIDE SEQUENCE [LARGE SCALE GENOMIC DNA]</scope>
    <source>
        <strain evidence="8">129</strain>
    </source>
</reference>
<keyword evidence="5 6" id="KW-0472">Membrane</keyword>
<proteinExistence type="inferred from homology"/>
<feature type="transmembrane region" description="Helical" evidence="6">
    <location>
        <begin position="53"/>
        <end position="74"/>
    </location>
</feature>